<dbReference type="EMBL" id="LTDL01000042">
    <property type="protein sequence ID" value="OAG29018.1"/>
    <property type="molecule type" value="Genomic_DNA"/>
</dbReference>
<dbReference type="RefSeq" id="XP_067543763.1">
    <property type="nucleotide sequence ID" value="XM_067688575.1"/>
</dbReference>
<dbReference type="OrthoDB" id="1932233at2759"/>
<dbReference type="VEuPathDB" id="MicrosporidiaDB:NEDG_01157"/>
<feature type="transmembrane region" description="Helical" evidence="5">
    <location>
        <begin position="78"/>
        <end position="98"/>
    </location>
</feature>
<dbReference type="Pfam" id="PF04061">
    <property type="entry name" value="ORMDL"/>
    <property type="match status" value="1"/>
</dbReference>
<protein>
    <submittedName>
        <fullName evidence="6">Uncharacterized protein</fullName>
    </submittedName>
</protein>
<keyword evidence="7" id="KW-1185">Reference proteome</keyword>
<proteinExistence type="predicted"/>
<evidence type="ECO:0000256" key="2">
    <source>
        <dbReference type="ARBA" id="ARBA00022692"/>
    </source>
</evidence>
<sequence length="119" mass="14192">MFSKQATWSITIWMYNIITFVFFHAILGDPFNLEYSGLTFWEQLMIQLKGSSGITFFTAFPIVLFLFGARIAQFNNVLFLFNLLSLIIVICPKVLLYIKYYRKHKNKKHQKKRNRDKQQ</sequence>
<evidence type="ECO:0000256" key="3">
    <source>
        <dbReference type="ARBA" id="ARBA00022989"/>
    </source>
</evidence>
<dbReference type="PANTHER" id="PTHR12665">
    <property type="entry name" value="ORMDL PROTEINS"/>
    <property type="match status" value="1"/>
</dbReference>
<feature type="transmembrane region" description="Helical" evidence="5">
    <location>
        <begin position="54"/>
        <end position="72"/>
    </location>
</feature>
<feature type="transmembrane region" description="Helical" evidence="5">
    <location>
        <begin position="12"/>
        <end position="33"/>
    </location>
</feature>
<dbReference type="GeneID" id="93647507"/>
<comment type="caution">
    <text evidence="6">The sequence shown here is derived from an EMBL/GenBank/DDBJ whole genome shotgun (WGS) entry which is preliminary data.</text>
</comment>
<evidence type="ECO:0000313" key="6">
    <source>
        <dbReference type="EMBL" id="OAG29018.1"/>
    </source>
</evidence>
<dbReference type="STRING" id="1805483.A0A177EB33"/>
<evidence type="ECO:0000313" key="7">
    <source>
        <dbReference type="Proteomes" id="UP000185944"/>
    </source>
</evidence>
<keyword evidence="4 5" id="KW-0472">Membrane</keyword>
<gene>
    <name evidence="6" type="ORF">NEDG_01157</name>
</gene>
<accession>A0A177EB33</accession>
<evidence type="ECO:0000256" key="5">
    <source>
        <dbReference type="SAM" id="Phobius"/>
    </source>
</evidence>
<organism evidence="6 7">
    <name type="scientific">Nematocida displodere</name>
    <dbReference type="NCBI Taxonomy" id="1805483"/>
    <lineage>
        <taxon>Eukaryota</taxon>
        <taxon>Fungi</taxon>
        <taxon>Fungi incertae sedis</taxon>
        <taxon>Microsporidia</taxon>
        <taxon>Nematocida</taxon>
    </lineage>
</organism>
<dbReference type="AlphaFoldDB" id="A0A177EB33"/>
<comment type="subcellular location">
    <subcellularLocation>
        <location evidence="1">Membrane</location>
        <topology evidence="1">Multi-pass membrane protein</topology>
    </subcellularLocation>
</comment>
<reference evidence="6 7" key="1">
    <citation type="submission" date="2016-02" db="EMBL/GenBank/DDBJ databases">
        <title>Discovery of a natural microsporidian pathogen with a broad tissue tropism in Caenorhabditis elegans.</title>
        <authorList>
            <person name="Luallen R.J."/>
            <person name="Reinke A.W."/>
            <person name="Tong L."/>
            <person name="Botts M.R."/>
            <person name="Felix M.-A."/>
            <person name="Troemel E.R."/>
        </authorList>
    </citation>
    <scope>NUCLEOTIDE SEQUENCE [LARGE SCALE GENOMIC DNA]</scope>
    <source>
        <strain evidence="6 7">JUm2807</strain>
    </source>
</reference>
<evidence type="ECO:0000256" key="1">
    <source>
        <dbReference type="ARBA" id="ARBA00004141"/>
    </source>
</evidence>
<name>A0A177EB33_9MICR</name>
<evidence type="ECO:0000256" key="4">
    <source>
        <dbReference type="ARBA" id="ARBA00023136"/>
    </source>
</evidence>
<keyword evidence="3 5" id="KW-1133">Transmembrane helix</keyword>
<dbReference type="InterPro" id="IPR007203">
    <property type="entry name" value="ORMDL"/>
</dbReference>
<dbReference type="GO" id="GO:0005789">
    <property type="term" value="C:endoplasmic reticulum membrane"/>
    <property type="evidence" value="ECO:0007669"/>
    <property type="project" value="InterPro"/>
</dbReference>
<keyword evidence="2 5" id="KW-0812">Transmembrane</keyword>
<dbReference type="Proteomes" id="UP000185944">
    <property type="component" value="Unassembled WGS sequence"/>
</dbReference>